<feature type="compositionally biased region" description="Low complexity" evidence="1">
    <location>
        <begin position="390"/>
        <end position="401"/>
    </location>
</feature>
<dbReference type="InParanoid" id="G4TA84"/>
<feature type="compositionally biased region" description="Low complexity" evidence="1">
    <location>
        <begin position="411"/>
        <end position="441"/>
    </location>
</feature>
<dbReference type="GO" id="GO:0003714">
    <property type="term" value="F:transcription corepressor activity"/>
    <property type="evidence" value="ECO:0007669"/>
    <property type="project" value="InterPro"/>
</dbReference>
<evidence type="ECO:0000313" key="3">
    <source>
        <dbReference type="Proteomes" id="UP000007148"/>
    </source>
</evidence>
<dbReference type="STRING" id="1109443.G4TA84"/>
<name>G4TA84_SERID</name>
<proteinExistence type="predicted"/>
<dbReference type="HOGENOM" id="CLU_387874_0_0_1"/>
<feature type="region of interest" description="Disordered" evidence="1">
    <location>
        <begin position="105"/>
        <end position="235"/>
    </location>
</feature>
<dbReference type="GO" id="GO:0008654">
    <property type="term" value="P:phospholipid biosynthetic process"/>
    <property type="evidence" value="ECO:0007669"/>
    <property type="project" value="TreeGrafter"/>
</dbReference>
<dbReference type="PANTHER" id="PTHR38406">
    <property type="entry name" value="TRANSCRIPTIONAL REPRESSOR OPI1"/>
    <property type="match status" value="1"/>
</dbReference>
<keyword evidence="3" id="KW-1185">Reference proteome</keyword>
<evidence type="ECO:0008006" key="4">
    <source>
        <dbReference type="Google" id="ProtNLM"/>
    </source>
</evidence>
<feature type="compositionally biased region" description="Acidic residues" evidence="1">
    <location>
        <begin position="672"/>
        <end position="681"/>
    </location>
</feature>
<dbReference type="AlphaFoldDB" id="G4TA84"/>
<evidence type="ECO:0000256" key="1">
    <source>
        <dbReference type="SAM" id="MobiDB-lite"/>
    </source>
</evidence>
<dbReference type="EMBL" id="CAFZ01000028">
    <property type="protein sequence ID" value="CCA68234.1"/>
    <property type="molecule type" value="Genomic_DNA"/>
</dbReference>
<comment type="caution">
    <text evidence="2">The sequence shown here is derived from an EMBL/GenBank/DDBJ whole genome shotgun (WGS) entry which is preliminary data.</text>
</comment>
<dbReference type="GO" id="GO:0005783">
    <property type="term" value="C:endoplasmic reticulum"/>
    <property type="evidence" value="ECO:0007669"/>
    <property type="project" value="TreeGrafter"/>
</dbReference>
<dbReference type="InterPro" id="IPR013927">
    <property type="entry name" value="TF_Opi1_Ccg-8"/>
</dbReference>
<feature type="compositionally biased region" description="Basic and acidic residues" evidence="1">
    <location>
        <begin position="133"/>
        <end position="150"/>
    </location>
</feature>
<dbReference type="GO" id="GO:0030968">
    <property type="term" value="P:endoplasmic reticulum unfolded protein response"/>
    <property type="evidence" value="ECO:0007669"/>
    <property type="project" value="TreeGrafter"/>
</dbReference>
<feature type="compositionally biased region" description="Low complexity" evidence="1">
    <location>
        <begin position="529"/>
        <end position="545"/>
    </location>
</feature>
<feature type="region of interest" description="Disordered" evidence="1">
    <location>
        <begin position="367"/>
        <end position="467"/>
    </location>
</feature>
<feature type="region of interest" description="Disordered" evidence="1">
    <location>
        <begin position="502"/>
        <end position="551"/>
    </location>
</feature>
<feature type="region of interest" description="Disordered" evidence="1">
    <location>
        <begin position="570"/>
        <end position="719"/>
    </location>
</feature>
<accession>G4TA84</accession>
<dbReference type="GO" id="GO:0006357">
    <property type="term" value="P:regulation of transcription by RNA polymerase II"/>
    <property type="evidence" value="ECO:0007669"/>
    <property type="project" value="TreeGrafter"/>
</dbReference>
<dbReference type="OrthoDB" id="2441642at2759"/>
<dbReference type="eggNOG" id="ENOG502RG16">
    <property type="taxonomic scope" value="Eukaryota"/>
</dbReference>
<gene>
    <name evidence="2" type="ORF">PIIN_02100</name>
</gene>
<dbReference type="OMA" id="RADIWVE"/>
<dbReference type="GO" id="GO:0005634">
    <property type="term" value="C:nucleus"/>
    <property type="evidence" value="ECO:0007669"/>
    <property type="project" value="TreeGrafter"/>
</dbReference>
<feature type="region of interest" description="Disordered" evidence="1">
    <location>
        <begin position="1"/>
        <end position="27"/>
    </location>
</feature>
<dbReference type="Pfam" id="PF08618">
    <property type="entry name" value="Opi1"/>
    <property type="match status" value="1"/>
</dbReference>
<reference evidence="2 3" key="1">
    <citation type="journal article" date="2011" name="PLoS Pathog.">
        <title>Endophytic Life Strategies Decoded by Genome and Transcriptome Analyses of the Mutualistic Root Symbiont Piriformospora indica.</title>
        <authorList>
            <person name="Zuccaro A."/>
            <person name="Lahrmann U."/>
            <person name="Guldener U."/>
            <person name="Langen G."/>
            <person name="Pfiffi S."/>
            <person name="Biedenkopf D."/>
            <person name="Wong P."/>
            <person name="Samans B."/>
            <person name="Grimm C."/>
            <person name="Basiewicz M."/>
            <person name="Murat C."/>
            <person name="Martin F."/>
            <person name="Kogel K.H."/>
        </authorList>
    </citation>
    <scope>NUCLEOTIDE SEQUENCE [LARGE SCALE GENOMIC DNA]</scope>
    <source>
        <strain evidence="2 3">DSM 11827</strain>
    </source>
</reference>
<protein>
    <recommendedName>
        <fullName evidence="4">Opi1-domain-containing protein</fullName>
    </recommendedName>
</protein>
<evidence type="ECO:0000313" key="2">
    <source>
        <dbReference type="EMBL" id="CCA68234.1"/>
    </source>
</evidence>
<feature type="compositionally biased region" description="Polar residues" evidence="1">
    <location>
        <begin position="197"/>
        <end position="232"/>
    </location>
</feature>
<sequence length="719" mass="76717">MDPPLAPEPENAPDIPNGMQPDTSNDDNVRIAADALENMRSTPLQHPQLSNETEAGARRAGVFAQARNLYDYSKSNSRLVSYGAGMVESGVQAISRPVLDRVLNYGRSEPAPAPSSASVPPPRDDSQSMQLDASERDSSSSDPAREEQRLRALSWTHQQRAARRVDSDKYSASSEQVKMSAEDGDDDDHMDLSSQDRSQGTSSGSGQPVLHTESSASTRKVSNDDQASSQAVSRRPGWHSLMIEAGGISAAVSDESMRKLKYCLEWLQWATANLDTQITLLETFIASINATVTGEPVPSSATVSPEALKHYMSVKRNVVNTIRQVVEVVGKYAGGSLPEPAKNKVKGFILSLPGRWSVAVKDAGLGEGWEGGSNNGDSNGNPTPNAPDNATATGRATASTSNPRKRHRLEASSQSLASEATTGSSATIIGSSIGAGPSSTSLASSTHDVPAPVTSPTLSHATPGGRQSLHAVKGVTGVFKDTLDRAETWVDRLRRVGYQSNRYMDDSDHSTSNSISSSRLLRPPHKGIPQSPSVPLSPAVSSPRSPMERRRMQMTPRELHLEALARSMPSVGPYGPYGTGTTPPMSPVLGPQGSTNRQNAFPFDNPAPGAPGYGWVGGRRKSDSGLSAVPTLNLSETGYSGRSRAGSMSQYESSTGESLPPPSVGSTSSVAGDDELDDEADDSARRVRVANPDSVKDIDEDDGMEYRVRKRRRKEEEMQ</sequence>
<feature type="compositionally biased region" description="Polar residues" evidence="1">
    <location>
        <begin position="630"/>
        <end position="657"/>
    </location>
</feature>
<feature type="compositionally biased region" description="Low complexity" evidence="1">
    <location>
        <begin position="572"/>
        <end position="583"/>
    </location>
</feature>
<organism evidence="2 3">
    <name type="scientific">Serendipita indica (strain DSM 11827)</name>
    <name type="common">Root endophyte fungus</name>
    <name type="synonym">Piriformospora indica</name>
    <dbReference type="NCBI Taxonomy" id="1109443"/>
    <lineage>
        <taxon>Eukaryota</taxon>
        <taxon>Fungi</taxon>
        <taxon>Dikarya</taxon>
        <taxon>Basidiomycota</taxon>
        <taxon>Agaricomycotina</taxon>
        <taxon>Agaricomycetes</taxon>
        <taxon>Sebacinales</taxon>
        <taxon>Serendipitaceae</taxon>
        <taxon>Serendipita</taxon>
    </lineage>
</organism>
<dbReference type="Proteomes" id="UP000007148">
    <property type="component" value="Unassembled WGS sequence"/>
</dbReference>
<dbReference type="PANTHER" id="PTHR38406:SF1">
    <property type="entry name" value="TRANSCRIPTIONAL REPRESSOR OPI1"/>
    <property type="match status" value="1"/>
</dbReference>